<protein>
    <submittedName>
        <fullName evidence="3">FG-GAP repeat protein</fullName>
    </submittedName>
</protein>
<keyword evidence="1" id="KW-0732">Signal</keyword>
<dbReference type="SUPFAM" id="SSF69318">
    <property type="entry name" value="Integrin alpha N-terminal domain"/>
    <property type="match status" value="1"/>
</dbReference>
<dbReference type="KEGG" id="tpol:Mal48_17680"/>
<reference evidence="3 4" key="1">
    <citation type="submission" date="2019-02" db="EMBL/GenBank/DDBJ databases">
        <title>Deep-cultivation of Planctomycetes and their phenomic and genomic characterization uncovers novel biology.</title>
        <authorList>
            <person name="Wiegand S."/>
            <person name="Jogler M."/>
            <person name="Boedeker C."/>
            <person name="Pinto D."/>
            <person name="Vollmers J."/>
            <person name="Rivas-Marin E."/>
            <person name="Kohn T."/>
            <person name="Peeters S.H."/>
            <person name="Heuer A."/>
            <person name="Rast P."/>
            <person name="Oberbeckmann S."/>
            <person name="Bunk B."/>
            <person name="Jeske O."/>
            <person name="Meyerdierks A."/>
            <person name="Storesund J.E."/>
            <person name="Kallscheuer N."/>
            <person name="Luecker S."/>
            <person name="Lage O.M."/>
            <person name="Pohl T."/>
            <person name="Merkel B.J."/>
            <person name="Hornburger P."/>
            <person name="Mueller R.-W."/>
            <person name="Bruemmer F."/>
            <person name="Labrenz M."/>
            <person name="Spormann A.M."/>
            <person name="Op den Camp H."/>
            <person name="Overmann J."/>
            <person name="Amann R."/>
            <person name="Jetten M.S.M."/>
            <person name="Mascher T."/>
            <person name="Medema M.H."/>
            <person name="Devos D.P."/>
            <person name="Kaster A.-K."/>
            <person name="Ovreas L."/>
            <person name="Rohde M."/>
            <person name="Galperin M.Y."/>
            <person name="Jogler C."/>
        </authorList>
    </citation>
    <scope>NUCLEOTIDE SEQUENCE [LARGE SCALE GENOMIC DNA]</scope>
    <source>
        <strain evidence="3 4">Mal48</strain>
    </source>
</reference>
<keyword evidence="4" id="KW-1185">Reference proteome</keyword>
<organism evidence="3 4">
    <name type="scientific">Thalassoglobus polymorphus</name>
    <dbReference type="NCBI Taxonomy" id="2527994"/>
    <lineage>
        <taxon>Bacteria</taxon>
        <taxon>Pseudomonadati</taxon>
        <taxon>Planctomycetota</taxon>
        <taxon>Planctomycetia</taxon>
        <taxon>Planctomycetales</taxon>
        <taxon>Planctomycetaceae</taxon>
        <taxon>Thalassoglobus</taxon>
    </lineage>
</organism>
<evidence type="ECO:0000313" key="3">
    <source>
        <dbReference type="EMBL" id="QDT32521.1"/>
    </source>
</evidence>
<proteinExistence type="predicted"/>
<dbReference type="InterPro" id="IPR013517">
    <property type="entry name" value="FG-GAP"/>
</dbReference>
<dbReference type="PANTHER" id="PTHR45460">
    <property type="entry name" value="SIMILAR TO CYSTEINE PROTEINASE"/>
    <property type="match status" value="1"/>
</dbReference>
<dbReference type="PANTHER" id="PTHR45460:SF2">
    <property type="entry name" value="ALPHA 1,3 GLUCANASE, GH71 FAMILY (EUROFUNG)"/>
    <property type="match status" value="1"/>
</dbReference>
<gene>
    <name evidence="3" type="ORF">Mal48_17680</name>
</gene>
<evidence type="ECO:0000313" key="4">
    <source>
        <dbReference type="Proteomes" id="UP000315724"/>
    </source>
</evidence>
<dbReference type="Pfam" id="PF13517">
    <property type="entry name" value="FG-GAP_3"/>
    <property type="match status" value="2"/>
</dbReference>
<accession>A0A517QLN3</accession>
<dbReference type="AlphaFoldDB" id="A0A517QLN3"/>
<evidence type="ECO:0000256" key="1">
    <source>
        <dbReference type="ARBA" id="ARBA00022729"/>
    </source>
</evidence>
<name>A0A517QLN3_9PLAN</name>
<feature type="region of interest" description="Disordered" evidence="2">
    <location>
        <begin position="126"/>
        <end position="147"/>
    </location>
</feature>
<dbReference type="PROSITE" id="PS51257">
    <property type="entry name" value="PROKAR_LIPOPROTEIN"/>
    <property type="match status" value="1"/>
</dbReference>
<feature type="compositionally biased region" description="Basic and acidic residues" evidence="2">
    <location>
        <begin position="131"/>
        <end position="145"/>
    </location>
</feature>
<dbReference type="RefSeq" id="WP_145197836.1">
    <property type="nucleotide sequence ID" value="NZ_CP036267.1"/>
</dbReference>
<dbReference type="Gene3D" id="2.130.10.130">
    <property type="entry name" value="Integrin alpha, N-terminal"/>
    <property type="match status" value="1"/>
</dbReference>
<dbReference type="InterPro" id="IPR028994">
    <property type="entry name" value="Integrin_alpha_N"/>
</dbReference>
<evidence type="ECO:0000256" key="2">
    <source>
        <dbReference type="SAM" id="MobiDB-lite"/>
    </source>
</evidence>
<dbReference type="Proteomes" id="UP000315724">
    <property type="component" value="Chromosome"/>
</dbReference>
<sequence length="522" mass="57816">MLSKQIILLCLSTLTISSGCRSEALTTPSESTTQSSKRSVLDDKELKQQIEHFCGACHKTPHPSSFPKSAWYEEVKRGYDFYYTSARTDLTPPPQADVTAYYRALAPERLFEETLLEEKALEASPPSPVSFRKETLKPFHSDSTKGDAPGTSFLEWSKVQDQTFQFSDMKHGLFSRLTLDGRQIAPNTEATISPVAVRRCDLNGNQQDDLIIADLGSFLPEDHHLGKVVWIPDFRSNDSQPVTILGGIGRVADVRAGDFNNDGKEDVIVAEFGWHLTGGIHLLTNQGIDSDSGIPQFHQTLLDDRPGTIQIPTVDLNSDGRLDFVALISQEFEEVVAFLNKEDGFEKVVLYSAPDPSYGSSGIELVDLDQDGDMDILYTNGDTFDSALAKPYHGVSWLENRGNLKFQEHRLAFFPGVHRALADDLDGDGDLDIVAVSLLPHKVLQDGQNQSFDSVIWLEQVEPGQFQRYTIESGDPVYSCMEIGDFDSDGNVDIAVGHFLPSKNSKSASLSIFWNEGIKESK</sequence>
<dbReference type="OrthoDB" id="227135at2"/>
<dbReference type="EMBL" id="CP036267">
    <property type="protein sequence ID" value="QDT32521.1"/>
    <property type="molecule type" value="Genomic_DNA"/>
</dbReference>